<dbReference type="AlphaFoldDB" id="A0A8J5RBS6"/>
<accession>A0A8J5RBS6</accession>
<sequence length="80" mass="8193">MLASLVARLRPQLHRPSSAHPPATACSPPVIACSLAATILSTMSVCPAPGPPTSSVTVIPRPRASIGIALHSRRAAVGHR</sequence>
<keyword evidence="2" id="KW-1185">Reference proteome</keyword>
<name>A0A8J5RBS6_ZIZPA</name>
<evidence type="ECO:0000313" key="2">
    <source>
        <dbReference type="Proteomes" id="UP000729402"/>
    </source>
</evidence>
<organism evidence="1 2">
    <name type="scientific">Zizania palustris</name>
    <name type="common">Northern wild rice</name>
    <dbReference type="NCBI Taxonomy" id="103762"/>
    <lineage>
        <taxon>Eukaryota</taxon>
        <taxon>Viridiplantae</taxon>
        <taxon>Streptophyta</taxon>
        <taxon>Embryophyta</taxon>
        <taxon>Tracheophyta</taxon>
        <taxon>Spermatophyta</taxon>
        <taxon>Magnoliopsida</taxon>
        <taxon>Liliopsida</taxon>
        <taxon>Poales</taxon>
        <taxon>Poaceae</taxon>
        <taxon>BOP clade</taxon>
        <taxon>Oryzoideae</taxon>
        <taxon>Oryzeae</taxon>
        <taxon>Zizaniinae</taxon>
        <taxon>Zizania</taxon>
    </lineage>
</organism>
<gene>
    <name evidence="1" type="ORF">GUJ93_ZPchr0009g811</name>
</gene>
<proteinExistence type="predicted"/>
<protein>
    <submittedName>
        <fullName evidence="1">Uncharacterized protein</fullName>
    </submittedName>
</protein>
<dbReference type="EMBL" id="JAAALK010000289">
    <property type="protein sequence ID" value="KAG8050951.1"/>
    <property type="molecule type" value="Genomic_DNA"/>
</dbReference>
<comment type="caution">
    <text evidence="1">The sequence shown here is derived from an EMBL/GenBank/DDBJ whole genome shotgun (WGS) entry which is preliminary data.</text>
</comment>
<dbReference type="Proteomes" id="UP000729402">
    <property type="component" value="Unassembled WGS sequence"/>
</dbReference>
<reference evidence="1" key="1">
    <citation type="journal article" date="2021" name="bioRxiv">
        <title>Whole Genome Assembly and Annotation of Northern Wild Rice, Zizania palustris L., Supports a Whole Genome Duplication in the Zizania Genus.</title>
        <authorList>
            <person name="Haas M."/>
            <person name="Kono T."/>
            <person name="Macchietto M."/>
            <person name="Millas R."/>
            <person name="McGilp L."/>
            <person name="Shao M."/>
            <person name="Duquette J."/>
            <person name="Hirsch C.N."/>
            <person name="Kimball J."/>
        </authorList>
    </citation>
    <scope>NUCLEOTIDE SEQUENCE</scope>
    <source>
        <tissue evidence="1">Fresh leaf tissue</tissue>
    </source>
</reference>
<reference evidence="1" key="2">
    <citation type="submission" date="2021-02" db="EMBL/GenBank/DDBJ databases">
        <authorList>
            <person name="Kimball J.A."/>
            <person name="Haas M.W."/>
            <person name="Macchietto M."/>
            <person name="Kono T."/>
            <person name="Duquette J."/>
            <person name="Shao M."/>
        </authorList>
    </citation>
    <scope>NUCLEOTIDE SEQUENCE</scope>
    <source>
        <tissue evidence="1">Fresh leaf tissue</tissue>
    </source>
</reference>
<evidence type="ECO:0000313" key="1">
    <source>
        <dbReference type="EMBL" id="KAG8050951.1"/>
    </source>
</evidence>